<dbReference type="Pfam" id="PF05746">
    <property type="entry name" value="DALR_1"/>
    <property type="match status" value="1"/>
</dbReference>
<dbReference type="InterPro" id="IPR014729">
    <property type="entry name" value="Rossmann-like_a/b/a_fold"/>
</dbReference>
<dbReference type="NCBIfam" id="TIGR00456">
    <property type="entry name" value="argS"/>
    <property type="match status" value="1"/>
</dbReference>
<evidence type="ECO:0000256" key="3">
    <source>
        <dbReference type="ARBA" id="ARBA00022598"/>
    </source>
</evidence>
<dbReference type="Gene3D" id="3.40.50.620">
    <property type="entry name" value="HUPs"/>
    <property type="match status" value="1"/>
</dbReference>
<dbReference type="InterPro" id="IPR036695">
    <property type="entry name" value="Arg-tRNA-synth_N_sf"/>
</dbReference>
<accession>A0A0G0HCD3</accession>
<dbReference type="EC" id="6.1.1.19" evidence="2 9"/>
<protein>
    <recommendedName>
        <fullName evidence="2 9">Arginine--tRNA ligase</fullName>
        <ecNumber evidence="2 9">6.1.1.19</ecNumber>
    </recommendedName>
</protein>
<evidence type="ECO:0000256" key="8">
    <source>
        <dbReference type="ARBA" id="ARBA00049339"/>
    </source>
</evidence>
<dbReference type="GO" id="GO:0006420">
    <property type="term" value="P:arginyl-tRNA aminoacylation"/>
    <property type="evidence" value="ECO:0007669"/>
    <property type="project" value="UniProtKB-UniRule"/>
</dbReference>
<evidence type="ECO:0000259" key="13">
    <source>
        <dbReference type="SMART" id="SM01016"/>
    </source>
</evidence>
<evidence type="ECO:0000256" key="1">
    <source>
        <dbReference type="ARBA" id="ARBA00005594"/>
    </source>
</evidence>
<evidence type="ECO:0000256" key="6">
    <source>
        <dbReference type="ARBA" id="ARBA00022917"/>
    </source>
</evidence>
<evidence type="ECO:0000256" key="10">
    <source>
        <dbReference type="RuleBase" id="RU363038"/>
    </source>
</evidence>
<dbReference type="EMBL" id="LBTN01000012">
    <property type="protein sequence ID" value="KKQ40843.1"/>
    <property type="molecule type" value="Genomic_DNA"/>
</dbReference>
<dbReference type="GO" id="GO:0004814">
    <property type="term" value="F:arginine-tRNA ligase activity"/>
    <property type="evidence" value="ECO:0007669"/>
    <property type="project" value="UniProtKB-UniRule"/>
</dbReference>
<comment type="similarity">
    <text evidence="1 10">Belongs to the class-I aminoacyl-tRNA synthetase family.</text>
</comment>
<keyword evidence="7 10" id="KW-0030">Aminoacyl-tRNA synthetase</keyword>
<keyword evidence="3 10" id="KW-0436">Ligase</keyword>
<evidence type="ECO:0000256" key="4">
    <source>
        <dbReference type="ARBA" id="ARBA00022741"/>
    </source>
</evidence>
<evidence type="ECO:0000313" key="14">
    <source>
        <dbReference type="EMBL" id="KKQ40843.1"/>
    </source>
</evidence>
<evidence type="ECO:0000259" key="12">
    <source>
        <dbReference type="SMART" id="SM00836"/>
    </source>
</evidence>
<evidence type="ECO:0000256" key="5">
    <source>
        <dbReference type="ARBA" id="ARBA00022840"/>
    </source>
</evidence>
<dbReference type="InterPro" id="IPR005148">
    <property type="entry name" value="Arg-tRNA-synth_N"/>
</dbReference>
<dbReference type="InterPro" id="IPR009080">
    <property type="entry name" value="tRNAsynth_Ia_anticodon-bd"/>
</dbReference>
<evidence type="ECO:0000256" key="9">
    <source>
        <dbReference type="NCBIfam" id="TIGR00456"/>
    </source>
</evidence>
<dbReference type="SMART" id="SM00836">
    <property type="entry name" value="DALR_1"/>
    <property type="match status" value="1"/>
</dbReference>
<keyword evidence="6 10" id="KW-0648">Protein biosynthesis</keyword>
<dbReference type="Gene3D" id="1.10.730.10">
    <property type="entry name" value="Isoleucyl-tRNA Synthetase, Domain 1"/>
    <property type="match status" value="1"/>
</dbReference>
<evidence type="ECO:0000256" key="2">
    <source>
        <dbReference type="ARBA" id="ARBA00012837"/>
    </source>
</evidence>
<feature type="coiled-coil region" evidence="11">
    <location>
        <begin position="201"/>
        <end position="232"/>
    </location>
</feature>
<dbReference type="AlphaFoldDB" id="A0A0G0HCD3"/>
<organism evidence="14 15">
    <name type="scientific">Candidatus Magasanikbacteria bacterium GW2011_GWA2_37_8</name>
    <dbReference type="NCBI Taxonomy" id="1619036"/>
    <lineage>
        <taxon>Bacteria</taxon>
        <taxon>Candidatus Magasanikiibacteriota</taxon>
    </lineage>
</organism>
<sequence length="575" mass="65097">MDILKKQIIELLISVGVSGNIDLTSPPKAEMGDLAFGCFGIAKEWSVSPNEAAEKIVSEFLNLKSEVIKDVKVFGPYVNFYLNTSVVAKIVLTEVAKKNFGANNLGHEKKVLIEYPSQNTHKEFHIGHLRIVAIGNTLVNLYNKSGFKMIPINYVNDFGSHVVKCLWGVLKRNKEQGIMSKLPENKQRWLGEVYAEASNYIKEYELEVRSELDDLQKKLEAKDKSIIKLFKQTRGWSIDGFARLSQELGIKHDKIFYESDVKEKGQKIVDQLLQAGIAEVGERGAIIINLEKFGLDIALLRKSTGAGVYLTSDLALAVEKFKKYKVEESINITGSEQEFYFKQLFKILELNGFKNKMTHIGCGLVNLPSGKMSSRTGSVILYEDLRDEIYAKMYEETKSRHVDWKENKIKKIVGVLTMAVLKFTMQKHEAAKLITFDMKEATSFEGFSAPYILYVVARINSLLRKSKINLQPRFLVSEPKINYSLLTNGAEKKLLMLMGDYNEIVIKALKNYNPSVITKYCFDLAQAFNDYYNKVSILNLDDKEVIKARLVLCRAVKLVLTDALGLLTIATVQEM</sequence>
<comment type="catalytic activity">
    <reaction evidence="8">
        <text>tRNA(Arg) + L-arginine + ATP = L-arginyl-tRNA(Arg) + AMP + diphosphate</text>
        <dbReference type="Rhea" id="RHEA:20301"/>
        <dbReference type="Rhea" id="RHEA-COMP:9658"/>
        <dbReference type="Rhea" id="RHEA-COMP:9673"/>
        <dbReference type="ChEBI" id="CHEBI:30616"/>
        <dbReference type="ChEBI" id="CHEBI:32682"/>
        <dbReference type="ChEBI" id="CHEBI:33019"/>
        <dbReference type="ChEBI" id="CHEBI:78442"/>
        <dbReference type="ChEBI" id="CHEBI:78513"/>
        <dbReference type="ChEBI" id="CHEBI:456215"/>
        <dbReference type="EC" id="6.1.1.19"/>
    </reaction>
</comment>
<evidence type="ECO:0000313" key="15">
    <source>
        <dbReference type="Proteomes" id="UP000034333"/>
    </source>
</evidence>
<dbReference type="Pfam" id="PF03485">
    <property type="entry name" value="Arg_tRNA_synt_N"/>
    <property type="match status" value="1"/>
</dbReference>
<feature type="domain" description="DALR anticodon binding" evidence="12">
    <location>
        <begin position="452"/>
        <end position="575"/>
    </location>
</feature>
<evidence type="ECO:0000256" key="7">
    <source>
        <dbReference type="ARBA" id="ARBA00023146"/>
    </source>
</evidence>
<comment type="caution">
    <text evidence="14">The sequence shown here is derived from an EMBL/GenBank/DDBJ whole genome shotgun (WGS) entry which is preliminary data.</text>
</comment>
<keyword evidence="11" id="KW-0175">Coiled coil</keyword>
<dbReference type="SUPFAM" id="SSF55190">
    <property type="entry name" value="Arginyl-tRNA synthetase (ArgRS), N-terminal 'additional' domain"/>
    <property type="match status" value="1"/>
</dbReference>
<reference evidence="14 15" key="1">
    <citation type="journal article" date="2015" name="Nature">
        <title>rRNA introns, odd ribosomes, and small enigmatic genomes across a large radiation of phyla.</title>
        <authorList>
            <person name="Brown C.T."/>
            <person name="Hug L.A."/>
            <person name="Thomas B.C."/>
            <person name="Sharon I."/>
            <person name="Castelle C.J."/>
            <person name="Singh A."/>
            <person name="Wilkins M.J."/>
            <person name="Williams K.H."/>
            <person name="Banfield J.F."/>
        </authorList>
    </citation>
    <scope>NUCLEOTIDE SEQUENCE [LARGE SCALE GENOMIC DNA]</scope>
</reference>
<dbReference type="PRINTS" id="PR01038">
    <property type="entry name" value="TRNASYNTHARG"/>
</dbReference>
<keyword evidence="4 10" id="KW-0547">Nucleotide-binding</keyword>
<dbReference type="InterPro" id="IPR001278">
    <property type="entry name" value="Arg-tRNA-ligase"/>
</dbReference>
<dbReference type="SUPFAM" id="SSF52374">
    <property type="entry name" value="Nucleotidylyl transferase"/>
    <property type="match status" value="1"/>
</dbReference>
<proteinExistence type="inferred from homology"/>
<keyword evidence="5 10" id="KW-0067">ATP-binding</keyword>
<dbReference type="STRING" id="1619036.US58_C0012G0052"/>
<dbReference type="Proteomes" id="UP000034333">
    <property type="component" value="Unassembled WGS sequence"/>
</dbReference>
<dbReference type="InterPro" id="IPR008909">
    <property type="entry name" value="DALR_anticod-bd"/>
</dbReference>
<dbReference type="GO" id="GO:0005524">
    <property type="term" value="F:ATP binding"/>
    <property type="evidence" value="ECO:0007669"/>
    <property type="project" value="UniProtKB-KW"/>
</dbReference>
<dbReference type="PANTHER" id="PTHR11956">
    <property type="entry name" value="ARGINYL-TRNA SYNTHETASE"/>
    <property type="match status" value="1"/>
</dbReference>
<evidence type="ECO:0000256" key="11">
    <source>
        <dbReference type="SAM" id="Coils"/>
    </source>
</evidence>
<dbReference type="InterPro" id="IPR035684">
    <property type="entry name" value="ArgRS_core"/>
</dbReference>
<feature type="domain" description="Arginyl tRNA synthetase N-terminal" evidence="13">
    <location>
        <begin position="2"/>
        <end position="82"/>
    </location>
</feature>
<gene>
    <name evidence="14" type="ORF">US58_C0012G0052</name>
</gene>
<dbReference type="SUPFAM" id="SSF47323">
    <property type="entry name" value="Anticodon-binding domain of a subclass of class I aminoacyl-tRNA synthetases"/>
    <property type="match status" value="1"/>
</dbReference>
<dbReference type="FunFam" id="1.10.730.10:FF:000006">
    <property type="entry name" value="Arginyl-tRNA synthetase 2, mitochondrial"/>
    <property type="match status" value="1"/>
</dbReference>
<name>A0A0G0HCD3_9BACT</name>
<dbReference type="SMART" id="SM01016">
    <property type="entry name" value="Arg_tRNA_synt_N"/>
    <property type="match status" value="1"/>
</dbReference>
<dbReference type="Pfam" id="PF00750">
    <property type="entry name" value="tRNA-synt_1d"/>
    <property type="match status" value="1"/>
</dbReference>
<dbReference type="PANTHER" id="PTHR11956:SF5">
    <property type="entry name" value="ARGININE--TRNA LIGASE, CYTOPLASMIC"/>
    <property type="match status" value="1"/>
</dbReference>
<dbReference type="Gene3D" id="3.30.1360.70">
    <property type="entry name" value="Arginyl tRNA synthetase N-terminal domain"/>
    <property type="match status" value="1"/>
</dbReference>
<dbReference type="GO" id="GO:0005737">
    <property type="term" value="C:cytoplasm"/>
    <property type="evidence" value="ECO:0007669"/>
    <property type="project" value="UniProtKB-UniRule"/>
</dbReference>